<dbReference type="Proteomes" id="UP000581769">
    <property type="component" value="Unassembled WGS sequence"/>
</dbReference>
<evidence type="ECO:0000313" key="3">
    <source>
        <dbReference type="Proteomes" id="UP000581769"/>
    </source>
</evidence>
<gene>
    <name evidence="2" type="ORF">BJY18_004547</name>
</gene>
<evidence type="ECO:0000259" key="1">
    <source>
        <dbReference type="SMART" id="SM00382"/>
    </source>
</evidence>
<dbReference type="Gene3D" id="1.25.40.10">
    <property type="entry name" value="Tetratricopeptide repeat domain"/>
    <property type="match status" value="2"/>
</dbReference>
<dbReference type="InterPro" id="IPR049945">
    <property type="entry name" value="AAA_22"/>
</dbReference>
<dbReference type="InterPro" id="IPR011990">
    <property type="entry name" value="TPR-like_helical_dom_sf"/>
</dbReference>
<dbReference type="SUPFAM" id="SSF52540">
    <property type="entry name" value="P-loop containing nucleoside triphosphate hydrolases"/>
    <property type="match status" value="1"/>
</dbReference>
<sequence length="718" mass="78546">MSEEWQAELVKQSVVLAFTTTGKVAEYLWKRFTNRVAREPAAVERAVRRLLEENPEAASDLAKLIEREVPEKRRKPRIADNEGPFVDRLGAWGQLAGRNGCAVLCGPPGIGKTALVKRFATETTGAGGAYPDGALLVDLADYRDGPGMPLARSRIMTYVLSRLGIETLGTTGEELAAQYEATLEPLRLLLVFDNAESAGELHGLIPPAPMSLILALTSGPADDFIFGFSTPVALGQLEPGADRQLLEQLCGAELLARDPQGVEALLAQCDRIPPAIVSAGHAARQRENFTPRPFTDVARELAGGAELGKVSRAYDELVAGLSPEAGELCRLLTAFPGPSFTPELVSVLLGRSGTQALIELQAQVLLTAEPGGRWRLGSQARQAVLRTGDTSGVDEAFARLLRFYVGRAVRADTSNPDRFRVYDTAVPASADIVPEVDWLAAEMPVLRALAAAAYQRGFHHELTQLCGALEIVPLHRNVHREFEAILSYGIAATTEPALLARMVSQHGRVLSLLGEFALAAKDFDRAEAELRRIPDPGTDLHQQLAASVSEFRALFHREQGQLEEALGYYFRALEISRRLSVPGKRHRGRGLHARMLANVLVGLGRAQETVGLLEEAEQNTLDEDKRNLAQVLLVRAKAFAETGQTAGARALLPEVWRLANEARSDQYDLEISEALGDAAWRAGDPDQARQYWSGVWQRYETARHPRRARLYHKLWFGS</sequence>
<dbReference type="InterPro" id="IPR027417">
    <property type="entry name" value="P-loop_NTPase"/>
</dbReference>
<name>A0A840J0U9_9PSEU</name>
<dbReference type="Pfam" id="PF13401">
    <property type="entry name" value="AAA_22"/>
    <property type="match status" value="1"/>
</dbReference>
<feature type="domain" description="AAA+ ATPase" evidence="1">
    <location>
        <begin position="98"/>
        <end position="238"/>
    </location>
</feature>
<dbReference type="PANTHER" id="PTHR47691:SF3">
    <property type="entry name" value="HTH-TYPE TRANSCRIPTIONAL REGULATOR RV0890C-RELATED"/>
    <property type="match status" value="1"/>
</dbReference>
<dbReference type="SUPFAM" id="SSF48452">
    <property type="entry name" value="TPR-like"/>
    <property type="match status" value="1"/>
</dbReference>
<dbReference type="PANTHER" id="PTHR47691">
    <property type="entry name" value="REGULATOR-RELATED"/>
    <property type="match status" value="1"/>
</dbReference>
<keyword evidence="3" id="KW-1185">Reference proteome</keyword>
<dbReference type="EMBL" id="JACHMG010000001">
    <property type="protein sequence ID" value="MBB4687062.1"/>
    <property type="molecule type" value="Genomic_DNA"/>
</dbReference>
<organism evidence="2 3">
    <name type="scientific">Amycolatopsis jiangsuensis</name>
    <dbReference type="NCBI Taxonomy" id="1181879"/>
    <lineage>
        <taxon>Bacteria</taxon>
        <taxon>Bacillati</taxon>
        <taxon>Actinomycetota</taxon>
        <taxon>Actinomycetes</taxon>
        <taxon>Pseudonocardiales</taxon>
        <taxon>Pseudonocardiaceae</taxon>
        <taxon>Amycolatopsis</taxon>
    </lineage>
</organism>
<dbReference type="RefSeq" id="WP_184781830.1">
    <property type="nucleotide sequence ID" value="NZ_JACHMG010000001.1"/>
</dbReference>
<protein>
    <submittedName>
        <fullName evidence="2">Tetratricopeptide (TPR) repeat protein</fullName>
    </submittedName>
</protein>
<dbReference type="Gene3D" id="3.40.50.300">
    <property type="entry name" value="P-loop containing nucleotide triphosphate hydrolases"/>
    <property type="match status" value="1"/>
</dbReference>
<comment type="caution">
    <text evidence="2">The sequence shown here is derived from an EMBL/GenBank/DDBJ whole genome shotgun (WGS) entry which is preliminary data.</text>
</comment>
<evidence type="ECO:0000313" key="2">
    <source>
        <dbReference type="EMBL" id="MBB4687062.1"/>
    </source>
</evidence>
<dbReference type="AlphaFoldDB" id="A0A840J0U9"/>
<dbReference type="SMART" id="SM00382">
    <property type="entry name" value="AAA"/>
    <property type="match status" value="1"/>
</dbReference>
<proteinExistence type="predicted"/>
<dbReference type="GO" id="GO:0016887">
    <property type="term" value="F:ATP hydrolysis activity"/>
    <property type="evidence" value="ECO:0007669"/>
    <property type="project" value="InterPro"/>
</dbReference>
<dbReference type="InterPro" id="IPR003593">
    <property type="entry name" value="AAA+_ATPase"/>
</dbReference>
<reference evidence="2 3" key="1">
    <citation type="submission" date="2020-08" db="EMBL/GenBank/DDBJ databases">
        <title>Sequencing the genomes of 1000 actinobacteria strains.</title>
        <authorList>
            <person name="Klenk H.-P."/>
        </authorList>
    </citation>
    <scope>NUCLEOTIDE SEQUENCE [LARGE SCALE GENOMIC DNA]</scope>
    <source>
        <strain evidence="2 3">DSM 45859</strain>
    </source>
</reference>
<accession>A0A840J0U9</accession>